<feature type="compositionally biased region" description="Basic residues" evidence="1">
    <location>
        <begin position="46"/>
        <end position="65"/>
    </location>
</feature>
<feature type="compositionally biased region" description="Basic residues" evidence="1">
    <location>
        <begin position="8"/>
        <end position="21"/>
    </location>
</feature>
<feature type="compositionally biased region" description="Basic and acidic residues" evidence="1">
    <location>
        <begin position="159"/>
        <end position="177"/>
    </location>
</feature>
<dbReference type="EMBL" id="CAMGYJ010000004">
    <property type="protein sequence ID" value="CAI0402728.1"/>
    <property type="molecule type" value="Genomic_DNA"/>
</dbReference>
<proteinExistence type="predicted"/>
<protein>
    <submittedName>
        <fullName evidence="2">Uncharacterized protein</fullName>
    </submittedName>
</protein>
<accession>A0AAV0IYJ4</accession>
<gene>
    <name evidence="2" type="ORF">LITE_LOCUS11738</name>
</gene>
<comment type="caution">
    <text evidence="2">The sequence shown here is derived from an EMBL/GenBank/DDBJ whole genome shotgun (WGS) entry which is preliminary data.</text>
</comment>
<evidence type="ECO:0000256" key="1">
    <source>
        <dbReference type="SAM" id="MobiDB-lite"/>
    </source>
</evidence>
<feature type="region of interest" description="Disordered" evidence="1">
    <location>
        <begin position="1"/>
        <end position="99"/>
    </location>
</feature>
<dbReference type="AlphaFoldDB" id="A0AAV0IYJ4"/>
<dbReference type="Proteomes" id="UP001154282">
    <property type="component" value="Unassembled WGS sequence"/>
</dbReference>
<evidence type="ECO:0000313" key="3">
    <source>
        <dbReference type="Proteomes" id="UP001154282"/>
    </source>
</evidence>
<feature type="region of interest" description="Disordered" evidence="1">
    <location>
        <begin position="155"/>
        <end position="177"/>
    </location>
</feature>
<organism evidence="2 3">
    <name type="scientific">Linum tenue</name>
    <dbReference type="NCBI Taxonomy" id="586396"/>
    <lineage>
        <taxon>Eukaryota</taxon>
        <taxon>Viridiplantae</taxon>
        <taxon>Streptophyta</taxon>
        <taxon>Embryophyta</taxon>
        <taxon>Tracheophyta</taxon>
        <taxon>Spermatophyta</taxon>
        <taxon>Magnoliopsida</taxon>
        <taxon>eudicotyledons</taxon>
        <taxon>Gunneridae</taxon>
        <taxon>Pentapetalae</taxon>
        <taxon>rosids</taxon>
        <taxon>fabids</taxon>
        <taxon>Malpighiales</taxon>
        <taxon>Linaceae</taxon>
        <taxon>Linum</taxon>
    </lineage>
</organism>
<keyword evidence="3" id="KW-1185">Reference proteome</keyword>
<evidence type="ECO:0000313" key="2">
    <source>
        <dbReference type="EMBL" id="CAI0402728.1"/>
    </source>
</evidence>
<name>A0AAV0IYJ4_9ROSI</name>
<sequence>MSIPLPHRFPRPRLHTRRRPILHNSPPREIGTPPQGKADPPEVLLPRHRQRPQPHRRPRGTRRHDQHLPLAFRACQHDGRPPDRGPQIELQACGPGPGDLRLGLPDRAQLPDGAQLRIYGRQVQRQQSQRVGPEQCFLRGQGDACRRWKRGLPVRPRVRSGEDSRVRSEDRRRGGGV</sequence>
<reference evidence="2" key="1">
    <citation type="submission" date="2022-08" db="EMBL/GenBank/DDBJ databases">
        <authorList>
            <person name="Gutierrez-Valencia J."/>
        </authorList>
    </citation>
    <scope>NUCLEOTIDE SEQUENCE</scope>
</reference>